<dbReference type="Pfam" id="PF24626">
    <property type="entry name" value="SH3_Tf2-1"/>
    <property type="match status" value="1"/>
</dbReference>
<dbReference type="EMBL" id="JBAHYK010004414">
    <property type="protein sequence ID" value="KAL0562831.1"/>
    <property type="molecule type" value="Genomic_DNA"/>
</dbReference>
<feature type="domain" description="Tf2-1-like SH3-like" evidence="1">
    <location>
        <begin position="2"/>
        <end position="48"/>
    </location>
</feature>
<organism evidence="2 3">
    <name type="scientific">Marasmius crinis-equi</name>
    <dbReference type="NCBI Taxonomy" id="585013"/>
    <lineage>
        <taxon>Eukaryota</taxon>
        <taxon>Fungi</taxon>
        <taxon>Dikarya</taxon>
        <taxon>Basidiomycota</taxon>
        <taxon>Agaricomycotina</taxon>
        <taxon>Agaricomycetes</taxon>
        <taxon>Agaricomycetidae</taxon>
        <taxon>Agaricales</taxon>
        <taxon>Marasmiineae</taxon>
        <taxon>Marasmiaceae</taxon>
        <taxon>Marasmius</taxon>
    </lineage>
</organism>
<feature type="non-terminal residue" evidence="2">
    <location>
        <position position="1"/>
    </location>
</feature>
<evidence type="ECO:0000259" key="1">
    <source>
        <dbReference type="Pfam" id="PF24626"/>
    </source>
</evidence>
<evidence type="ECO:0000313" key="2">
    <source>
        <dbReference type="EMBL" id="KAL0562831.1"/>
    </source>
</evidence>
<reference evidence="2 3" key="1">
    <citation type="submission" date="2024-02" db="EMBL/GenBank/DDBJ databases">
        <title>A draft genome for the cacao thread blight pathogen Marasmius crinis-equi.</title>
        <authorList>
            <person name="Cohen S.P."/>
            <person name="Baruah I.K."/>
            <person name="Amoako-Attah I."/>
            <person name="Bukari Y."/>
            <person name="Meinhardt L.W."/>
            <person name="Bailey B.A."/>
        </authorList>
    </citation>
    <scope>NUCLEOTIDE SEQUENCE [LARGE SCALE GENOMIC DNA]</scope>
    <source>
        <strain evidence="2 3">GH-76</strain>
    </source>
</reference>
<gene>
    <name evidence="2" type="ORF">V5O48_019247</name>
</gene>
<protein>
    <recommendedName>
        <fullName evidence="1">Tf2-1-like SH3-like domain-containing protein</fullName>
    </recommendedName>
</protein>
<sequence length="274" mass="30421">RARKLTPKFIGPFRILKELEPGATYKLELSNELKQKGINPSFHASLLRIHIPNDDRRFPGRQFHQIPGFGGDDLKWAVDRILSHSGKGRDAMFEVKWAAGDTNWLAYREVCHLVAFDQYCEAMGISKVSELPEGTGNAPEFDEIPTLEPEEGFNMVRNGLNGSGSWTQNHGLKFGENTHLLKEGVVDVQSRFPRPVSSTLNPGRVIPAAHTNLFPACRLVRDLLDAIIAVLVLHPAETTLETATETTDPTRTMAIAPALHFHATTSNVTPTRIK</sequence>
<evidence type="ECO:0000313" key="3">
    <source>
        <dbReference type="Proteomes" id="UP001465976"/>
    </source>
</evidence>
<dbReference type="Proteomes" id="UP001465976">
    <property type="component" value="Unassembled WGS sequence"/>
</dbReference>
<proteinExistence type="predicted"/>
<name>A0ABR3EJ18_9AGAR</name>
<keyword evidence="3" id="KW-1185">Reference proteome</keyword>
<accession>A0ABR3EJ18</accession>
<dbReference type="InterPro" id="IPR056924">
    <property type="entry name" value="SH3_Tf2-1"/>
</dbReference>
<comment type="caution">
    <text evidence="2">The sequence shown here is derived from an EMBL/GenBank/DDBJ whole genome shotgun (WGS) entry which is preliminary data.</text>
</comment>